<accession>A0A0R0E7V1</accession>
<keyword evidence="3" id="KW-1185">Reference proteome</keyword>
<evidence type="ECO:0000313" key="1">
    <source>
        <dbReference type="EMBL" id="KRG90095.1"/>
    </source>
</evidence>
<proteinExistence type="predicted"/>
<dbReference type="PANTHER" id="PTHR48475">
    <property type="entry name" value="RIBONUCLEASE H"/>
    <property type="match status" value="1"/>
</dbReference>
<evidence type="ECO:0000313" key="2">
    <source>
        <dbReference type="EnsemblPlants" id="KRG90095"/>
    </source>
</evidence>
<dbReference type="AlphaFoldDB" id="A0A0R0E7V1"/>
<dbReference type="InParanoid" id="A0A0R0E7V1"/>
<reference evidence="2" key="2">
    <citation type="submission" date="2018-02" db="UniProtKB">
        <authorList>
            <consortium name="EnsemblPlants"/>
        </authorList>
    </citation>
    <scope>IDENTIFICATION</scope>
    <source>
        <strain evidence="2">Williams 82</strain>
    </source>
</reference>
<organism evidence="1">
    <name type="scientific">Glycine max</name>
    <name type="common">Soybean</name>
    <name type="synonym">Glycine hispida</name>
    <dbReference type="NCBI Taxonomy" id="3847"/>
    <lineage>
        <taxon>Eukaryota</taxon>
        <taxon>Viridiplantae</taxon>
        <taxon>Streptophyta</taxon>
        <taxon>Embryophyta</taxon>
        <taxon>Tracheophyta</taxon>
        <taxon>Spermatophyta</taxon>
        <taxon>Magnoliopsida</taxon>
        <taxon>eudicotyledons</taxon>
        <taxon>Gunneridae</taxon>
        <taxon>Pentapetalae</taxon>
        <taxon>rosids</taxon>
        <taxon>fabids</taxon>
        <taxon>Fabales</taxon>
        <taxon>Fabaceae</taxon>
        <taxon>Papilionoideae</taxon>
        <taxon>50 kb inversion clade</taxon>
        <taxon>NPAAA clade</taxon>
        <taxon>indigoferoid/millettioid clade</taxon>
        <taxon>Phaseoleae</taxon>
        <taxon>Glycine</taxon>
        <taxon>Glycine subgen. Soja</taxon>
    </lineage>
</organism>
<evidence type="ECO:0000313" key="3">
    <source>
        <dbReference type="Proteomes" id="UP000008827"/>
    </source>
</evidence>
<name>A0A0R0E7V1_SOYBN</name>
<sequence>MTPYKNFLIQRVLPLDKNETRHLKWKANYYIILNGELFKRELTTPLLKCLNSQQADYVMKELHEGICGLHTWEHSFTTKVVNASYY</sequence>
<dbReference type="Proteomes" id="UP000008827">
    <property type="component" value="Chromosome 20"/>
</dbReference>
<dbReference type="EMBL" id="CM000853">
    <property type="protein sequence ID" value="KRG90095.1"/>
    <property type="molecule type" value="Genomic_DNA"/>
</dbReference>
<dbReference type="PANTHER" id="PTHR48475:SF2">
    <property type="entry name" value="RIBONUCLEASE H"/>
    <property type="match status" value="1"/>
</dbReference>
<gene>
    <name evidence="1" type="ORF">GLYMA_20G067200</name>
</gene>
<reference evidence="1 2" key="1">
    <citation type="journal article" date="2010" name="Nature">
        <title>Genome sequence of the palaeopolyploid soybean.</title>
        <authorList>
            <person name="Schmutz J."/>
            <person name="Cannon S.B."/>
            <person name="Schlueter J."/>
            <person name="Ma J."/>
            <person name="Mitros T."/>
            <person name="Nelson W."/>
            <person name="Hyten D.L."/>
            <person name="Song Q."/>
            <person name="Thelen J.J."/>
            <person name="Cheng J."/>
            <person name="Xu D."/>
            <person name="Hellsten U."/>
            <person name="May G.D."/>
            <person name="Yu Y."/>
            <person name="Sakurai T."/>
            <person name="Umezawa T."/>
            <person name="Bhattacharyya M.K."/>
            <person name="Sandhu D."/>
            <person name="Valliyodan B."/>
            <person name="Lindquist E."/>
            <person name="Peto M."/>
            <person name="Grant D."/>
            <person name="Shu S."/>
            <person name="Goodstein D."/>
            <person name="Barry K."/>
            <person name="Futrell-Griggs M."/>
            <person name="Abernathy B."/>
            <person name="Du J."/>
            <person name="Tian Z."/>
            <person name="Zhu L."/>
            <person name="Gill N."/>
            <person name="Joshi T."/>
            <person name="Libault M."/>
            <person name="Sethuraman A."/>
            <person name="Zhang X.-C."/>
            <person name="Shinozaki K."/>
            <person name="Nguyen H.T."/>
            <person name="Wing R.A."/>
            <person name="Cregan P."/>
            <person name="Specht J."/>
            <person name="Grimwood J."/>
            <person name="Rokhsar D."/>
            <person name="Stacey G."/>
            <person name="Shoemaker R.C."/>
            <person name="Jackson S.A."/>
        </authorList>
    </citation>
    <scope>NUCLEOTIDE SEQUENCE</scope>
    <source>
        <strain evidence="2">cv. Williams 82</strain>
        <tissue evidence="1">Callus</tissue>
    </source>
</reference>
<reference evidence="1" key="3">
    <citation type="submission" date="2018-07" db="EMBL/GenBank/DDBJ databases">
        <title>WGS assembly of Glycine max.</title>
        <authorList>
            <person name="Schmutz J."/>
            <person name="Cannon S."/>
            <person name="Schlueter J."/>
            <person name="Ma J."/>
            <person name="Mitros T."/>
            <person name="Nelson W."/>
            <person name="Hyten D."/>
            <person name="Song Q."/>
            <person name="Thelen J."/>
            <person name="Cheng J."/>
            <person name="Xu D."/>
            <person name="Hellsten U."/>
            <person name="May G."/>
            <person name="Yu Y."/>
            <person name="Sakurai T."/>
            <person name="Umezawa T."/>
            <person name="Bhattacharyya M."/>
            <person name="Sandhu D."/>
            <person name="Valliyodan B."/>
            <person name="Lindquist E."/>
            <person name="Peto M."/>
            <person name="Grant D."/>
            <person name="Shu S."/>
            <person name="Goodstein D."/>
            <person name="Barry K."/>
            <person name="Futrell-Griggs M."/>
            <person name="Abernathy B."/>
            <person name="Du J."/>
            <person name="Tian Z."/>
            <person name="Zhu L."/>
            <person name="Gill N."/>
            <person name="Joshi T."/>
            <person name="Libault M."/>
            <person name="Sethuraman A."/>
            <person name="Zhang X."/>
            <person name="Shinozaki K."/>
            <person name="Nguyen H."/>
            <person name="Wing R."/>
            <person name="Cregan P."/>
            <person name="Specht J."/>
            <person name="Grimwood J."/>
            <person name="Rokhsar D."/>
            <person name="Stacey G."/>
            <person name="Shoemaker R."/>
            <person name="Jackson S."/>
        </authorList>
    </citation>
    <scope>NUCLEOTIDE SEQUENCE</scope>
    <source>
        <tissue evidence="1">Callus</tissue>
    </source>
</reference>
<dbReference type="EnsemblPlants" id="KRG90095">
    <property type="protein sequence ID" value="KRG90095"/>
    <property type="gene ID" value="GLYMA_20G067200"/>
</dbReference>
<dbReference type="OMA" id="PYLRCIT"/>
<protein>
    <recommendedName>
        <fullName evidence="4">Integrase zinc-binding domain-containing protein</fullName>
    </recommendedName>
</protein>
<evidence type="ECO:0008006" key="4">
    <source>
        <dbReference type="Google" id="ProtNLM"/>
    </source>
</evidence>
<dbReference type="Gramene" id="KRG90095">
    <property type="protein sequence ID" value="KRG90095"/>
    <property type="gene ID" value="GLYMA_20G067200"/>
</dbReference>